<protein>
    <submittedName>
        <fullName evidence="2">Uncharacterized protein</fullName>
    </submittedName>
</protein>
<proteinExistence type="predicted"/>
<feature type="signal peptide" evidence="1">
    <location>
        <begin position="1"/>
        <end position="20"/>
    </location>
</feature>
<keyword evidence="1" id="KW-0732">Signal</keyword>
<organism evidence="2 3">
    <name type="scientific">Nesidiocoris tenuis</name>
    <dbReference type="NCBI Taxonomy" id="355587"/>
    <lineage>
        <taxon>Eukaryota</taxon>
        <taxon>Metazoa</taxon>
        <taxon>Ecdysozoa</taxon>
        <taxon>Arthropoda</taxon>
        <taxon>Hexapoda</taxon>
        <taxon>Insecta</taxon>
        <taxon>Pterygota</taxon>
        <taxon>Neoptera</taxon>
        <taxon>Paraneoptera</taxon>
        <taxon>Hemiptera</taxon>
        <taxon>Heteroptera</taxon>
        <taxon>Panheteroptera</taxon>
        <taxon>Cimicomorpha</taxon>
        <taxon>Miridae</taxon>
        <taxon>Dicyphina</taxon>
        <taxon>Nesidiocoris</taxon>
    </lineage>
</organism>
<evidence type="ECO:0000256" key="1">
    <source>
        <dbReference type="SAM" id="SignalP"/>
    </source>
</evidence>
<name>A0ABN7AVN9_9HEMI</name>
<accession>A0ABN7AVN9</accession>
<reference evidence="2 3" key="1">
    <citation type="submission" date="2023-09" db="EMBL/GenBank/DDBJ databases">
        <title>Nesidiocoris tenuis whole genome shotgun sequence.</title>
        <authorList>
            <person name="Shibata T."/>
            <person name="Shimoda M."/>
            <person name="Kobayashi T."/>
            <person name="Uehara T."/>
        </authorList>
    </citation>
    <scope>NUCLEOTIDE SEQUENCE [LARGE SCALE GENOMIC DNA]</scope>
    <source>
        <strain evidence="2 3">Japan</strain>
    </source>
</reference>
<feature type="chain" id="PRO_5045082485" evidence="1">
    <location>
        <begin position="21"/>
        <end position="119"/>
    </location>
</feature>
<dbReference type="EMBL" id="AP028913">
    <property type="protein sequence ID" value="BES94995.1"/>
    <property type="molecule type" value="Genomic_DNA"/>
</dbReference>
<gene>
    <name evidence="2" type="ORF">NTJ_07805</name>
</gene>
<evidence type="ECO:0000313" key="3">
    <source>
        <dbReference type="Proteomes" id="UP001307889"/>
    </source>
</evidence>
<evidence type="ECO:0000313" key="2">
    <source>
        <dbReference type="EMBL" id="BES94995.1"/>
    </source>
</evidence>
<dbReference type="Proteomes" id="UP001307889">
    <property type="component" value="Chromosome 5"/>
</dbReference>
<keyword evidence="3" id="KW-1185">Reference proteome</keyword>
<sequence length="119" mass="14586">MRIFFMCAVLLVAAITLAETQVVFRPHFVYKQKQAEKAAKENKRRQEVIYQQSTSSQPEYYDPYYYYYYQTQSQQPQYNSNYYRPFEYQQRSRKEKRSPKLCRLLKKYQMPSTAEQQLN</sequence>